<keyword evidence="1" id="KW-0472">Membrane</keyword>
<feature type="transmembrane region" description="Helical" evidence="1">
    <location>
        <begin position="21"/>
        <end position="40"/>
    </location>
</feature>
<dbReference type="RefSeq" id="WP_158866105.1">
    <property type="nucleotide sequence ID" value="NZ_CP046401.1"/>
</dbReference>
<sequence>MKLFGIQMNRRTFVRWKIYIDRARMYIGYISFVMIAFMFLNDFENESVRHFLDENKFITYPVIMILFMIFSLVLGRLDTKLGLRKEEMRNASTENPVMMEILNKLENIETRQNVSSSQ</sequence>
<reference evidence="2 3" key="1">
    <citation type="submission" date="2019-11" db="EMBL/GenBank/DDBJ databases">
        <authorList>
            <person name="Zheng R.K."/>
            <person name="Sun C.M."/>
        </authorList>
    </citation>
    <scope>NUCLEOTIDE SEQUENCE [LARGE SCALE GENOMIC DNA]</scope>
    <source>
        <strain evidence="2 3">WC007</strain>
    </source>
</reference>
<feature type="transmembrane region" description="Helical" evidence="1">
    <location>
        <begin position="60"/>
        <end position="79"/>
    </location>
</feature>
<evidence type="ECO:0000256" key="1">
    <source>
        <dbReference type="SAM" id="Phobius"/>
    </source>
</evidence>
<protein>
    <submittedName>
        <fullName evidence="2">Uncharacterized protein</fullName>
    </submittedName>
</protein>
<evidence type="ECO:0000313" key="2">
    <source>
        <dbReference type="EMBL" id="QGY44220.1"/>
    </source>
</evidence>
<keyword evidence="3" id="KW-1185">Reference proteome</keyword>
<name>A0A6I6JSY1_9BACT</name>
<dbReference type="EMBL" id="CP046401">
    <property type="protein sequence ID" value="QGY44220.1"/>
    <property type="molecule type" value="Genomic_DNA"/>
</dbReference>
<dbReference type="Proteomes" id="UP000428260">
    <property type="component" value="Chromosome"/>
</dbReference>
<dbReference type="AlphaFoldDB" id="A0A6I6JSY1"/>
<keyword evidence="1" id="KW-1133">Transmembrane helix</keyword>
<proteinExistence type="predicted"/>
<dbReference type="KEGG" id="mcos:GM418_11300"/>
<organism evidence="2 3">
    <name type="scientific">Maribellus comscasis</name>
    <dbReference type="NCBI Taxonomy" id="2681766"/>
    <lineage>
        <taxon>Bacteria</taxon>
        <taxon>Pseudomonadati</taxon>
        <taxon>Bacteroidota</taxon>
        <taxon>Bacteroidia</taxon>
        <taxon>Marinilabiliales</taxon>
        <taxon>Prolixibacteraceae</taxon>
        <taxon>Maribellus</taxon>
    </lineage>
</organism>
<evidence type="ECO:0000313" key="3">
    <source>
        <dbReference type="Proteomes" id="UP000428260"/>
    </source>
</evidence>
<keyword evidence="1" id="KW-0812">Transmembrane</keyword>
<gene>
    <name evidence="2" type="ORF">GM418_11300</name>
</gene>
<accession>A0A6I6JSY1</accession>